<organism evidence="1 2">
    <name type="scientific">Sinanodonta woodiana</name>
    <name type="common">Chinese pond mussel</name>
    <name type="synonym">Anodonta woodiana</name>
    <dbReference type="NCBI Taxonomy" id="1069815"/>
    <lineage>
        <taxon>Eukaryota</taxon>
        <taxon>Metazoa</taxon>
        <taxon>Spiralia</taxon>
        <taxon>Lophotrochozoa</taxon>
        <taxon>Mollusca</taxon>
        <taxon>Bivalvia</taxon>
        <taxon>Autobranchia</taxon>
        <taxon>Heteroconchia</taxon>
        <taxon>Palaeoheterodonta</taxon>
        <taxon>Unionida</taxon>
        <taxon>Unionoidea</taxon>
        <taxon>Unionidae</taxon>
        <taxon>Unioninae</taxon>
        <taxon>Sinanodonta</taxon>
    </lineage>
</organism>
<sequence length="237" mass="26546">MKSLNHDRCNHSTAVQDPNMEVMNCEKPEGLFSRVCSGRRLFGTISDFMGPHRMPSSLSPSSHKERPLFSFVVNKSTIGIPGRCSSAFGTYWCQGIGVYSVPSQTKCVHIVCPLVWHRRDIKTLCSFVVNKSTIRNPDICSKCIWYLLVSTTHTCMEKLFTYAFLLPAMWLTMGDLRRSCSTEGVPNFLAEKRCRCPLGLLSAQDQHVVLSVETITQSAMSCLGLTPKMPDPVFIRS</sequence>
<dbReference type="EMBL" id="JBJQND010000013">
    <property type="protein sequence ID" value="KAL3858486.1"/>
    <property type="molecule type" value="Genomic_DNA"/>
</dbReference>
<dbReference type="Proteomes" id="UP001634394">
    <property type="component" value="Unassembled WGS sequence"/>
</dbReference>
<reference evidence="1 2" key="1">
    <citation type="submission" date="2024-11" db="EMBL/GenBank/DDBJ databases">
        <title>Chromosome-level genome assembly of the freshwater bivalve Anodonta woodiana.</title>
        <authorList>
            <person name="Chen X."/>
        </authorList>
    </citation>
    <scope>NUCLEOTIDE SEQUENCE [LARGE SCALE GENOMIC DNA]</scope>
    <source>
        <strain evidence="1">MN2024</strain>
        <tissue evidence="1">Gills</tissue>
    </source>
</reference>
<evidence type="ECO:0000313" key="1">
    <source>
        <dbReference type="EMBL" id="KAL3858486.1"/>
    </source>
</evidence>
<accession>A0ABD3VA70</accession>
<comment type="caution">
    <text evidence="1">The sequence shown here is derived from an EMBL/GenBank/DDBJ whole genome shotgun (WGS) entry which is preliminary data.</text>
</comment>
<name>A0ABD3VA70_SINWO</name>
<gene>
    <name evidence="1" type="ORF">ACJMK2_013075</name>
</gene>
<dbReference type="AlphaFoldDB" id="A0ABD3VA70"/>
<proteinExistence type="predicted"/>
<evidence type="ECO:0000313" key="2">
    <source>
        <dbReference type="Proteomes" id="UP001634394"/>
    </source>
</evidence>
<protein>
    <submittedName>
        <fullName evidence="1">Uncharacterized protein</fullName>
    </submittedName>
</protein>
<keyword evidence="2" id="KW-1185">Reference proteome</keyword>